<dbReference type="AlphaFoldDB" id="A0AAN8S1T2"/>
<evidence type="ECO:0000313" key="1">
    <source>
        <dbReference type="EMBL" id="KAK6639303.1"/>
    </source>
</evidence>
<dbReference type="Proteomes" id="UP001372834">
    <property type="component" value="Unassembled WGS sequence"/>
</dbReference>
<proteinExistence type="predicted"/>
<name>A0AAN8S1T2_POLSC</name>
<gene>
    <name evidence="1" type="ORF">RUM43_007575</name>
</gene>
<organism evidence="1 2">
    <name type="scientific">Polyplax serrata</name>
    <name type="common">Common mouse louse</name>
    <dbReference type="NCBI Taxonomy" id="468196"/>
    <lineage>
        <taxon>Eukaryota</taxon>
        <taxon>Metazoa</taxon>
        <taxon>Ecdysozoa</taxon>
        <taxon>Arthropoda</taxon>
        <taxon>Hexapoda</taxon>
        <taxon>Insecta</taxon>
        <taxon>Pterygota</taxon>
        <taxon>Neoptera</taxon>
        <taxon>Paraneoptera</taxon>
        <taxon>Psocodea</taxon>
        <taxon>Troctomorpha</taxon>
        <taxon>Phthiraptera</taxon>
        <taxon>Anoplura</taxon>
        <taxon>Polyplacidae</taxon>
        <taxon>Polyplax</taxon>
    </lineage>
</organism>
<evidence type="ECO:0008006" key="3">
    <source>
        <dbReference type="Google" id="ProtNLM"/>
    </source>
</evidence>
<reference evidence="1 2" key="1">
    <citation type="submission" date="2023-10" db="EMBL/GenBank/DDBJ databases">
        <title>Genomes of two closely related lineages of the louse Polyplax serrata with different host specificities.</title>
        <authorList>
            <person name="Martinu J."/>
            <person name="Tarabai H."/>
            <person name="Stefka J."/>
            <person name="Hypsa V."/>
        </authorList>
    </citation>
    <scope>NUCLEOTIDE SEQUENCE [LARGE SCALE GENOMIC DNA]</scope>
    <source>
        <strain evidence="1">HR10_N</strain>
    </source>
</reference>
<dbReference type="EMBL" id="JAWJWE010000003">
    <property type="protein sequence ID" value="KAK6639303.1"/>
    <property type="molecule type" value="Genomic_DNA"/>
</dbReference>
<sequence length="180" mass="21710">MVCTRWKYLINRSDKIWRGNIKLKGLTEQMCKNKLCEVLKRTPKLKYLQIGENGQSQANRHIEKTPKIEDSCVITERILQTIFVYNRELEYLHVIDRYPLNYLSRSVLLGSKLKRLKITLNKLCNRRRKIDDLKKIFGYIPDIDNLCIEFCQRIHFICEKKTWGWKIHHDFESQETDEFM</sequence>
<protein>
    <recommendedName>
        <fullName evidence="3">F-box domain-containing protein</fullName>
    </recommendedName>
</protein>
<comment type="caution">
    <text evidence="1">The sequence shown here is derived from an EMBL/GenBank/DDBJ whole genome shotgun (WGS) entry which is preliminary data.</text>
</comment>
<accession>A0AAN8S1T2</accession>
<evidence type="ECO:0000313" key="2">
    <source>
        <dbReference type="Proteomes" id="UP001372834"/>
    </source>
</evidence>